<dbReference type="AlphaFoldDB" id="A0AAE0ET40"/>
<dbReference type="EMBL" id="LGRX02034412">
    <property type="protein sequence ID" value="KAK3237880.1"/>
    <property type="molecule type" value="Genomic_DNA"/>
</dbReference>
<organism evidence="2 3">
    <name type="scientific">Cymbomonas tetramitiformis</name>
    <dbReference type="NCBI Taxonomy" id="36881"/>
    <lineage>
        <taxon>Eukaryota</taxon>
        <taxon>Viridiplantae</taxon>
        <taxon>Chlorophyta</taxon>
        <taxon>Pyramimonadophyceae</taxon>
        <taxon>Pyramimonadales</taxon>
        <taxon>Pyramimonadaceae</taxon>
        <taxon>Cymbomonas</taxon>
    </lineage>
</organism>
<protein>
    <submittedName>
        <fullName evidence="2">Uncharacterized protein</fullName>
    </submittedName>
</protein>
<dbReference type="Proteomes" id="UP001190700">
    <property type="component" value="Unassembled WGS sequence"/>
</dbReference>
<sequence>MEAESEEDAEIAKDSEDLRTSKKPPSPNNSPQLKTDKRVRFAASKVPRQTTHKKHGDGLPGSAAPRTGNPEGIPPSNKTQVSKEEIRRALERPLDYRKVESAPVRAVPSLLEASTSCESPRERATRIYQSNPRIKDNPEAKLYKTTIRWHYDRREVLVAKDPQAHAFKLGMPIRHGNRLELIHVRTVTGSNPDPSDTRPTGFPYTGTPQLKIVDLDETMKEVLKYLRSIEDVSNILAADIIHRRESQQKLGQLVDRMRKGTLRESPEDATFREILLLEAVSPAAAELILQNPQEASAPLFPPALHRDRGGPVAEHIEKLTQNTTTLKETNEIFDLHVPSRQWAPSVPGDSASLLQWKRNGNGSINYYAIFIAEAYEALAKAGKQSVQVPGGVDNRGRHIIVSITLEVGRWSAKGAGTIERQAPRTPRDREEQGARLDKIADTVASKLIDKVETKATQSTPETKTLLKNINKQLAKFNESKPVTVEELRQLHQEQELTAGKRHIEITQEVRGFHQTYRATGSAMVNTLTALTDRLTRESKPPTVDQEPLHFTKKRASSTDEDTEYKGIPYHGPKADPRKRQPPSKRQPAQTGDKTSGAEPPAKRRAARVSQTATREEAQLGSPRANPPITRKRTKEAAGLLDKVA</sequence>
<accession>A0AAE0ET40</accession>
<evidence type="ECO:0000313" key="2">
    <source>
        <dbReference type="EMBL" id="KAK3237880.1"/>
    </source>
</evidence>
<proteinExistence type="predicted"/>
<feature type="region of interest" description="Disordered" evidence="1">
    <location>
        <begin position="532"/>
        <end position="644"/>
    </location>
</feature>
<gene>
    <name evidence="2" type="ORF">CYMTET_52070</name>
</gene>
<comment type="caution">
    <text evidence="2">The sequence shown here is derived from an EMBL/GenBank/DDBJ whole genome shotgun (WGS) entry which is preliminary data.</text>
</comment>
<reference evidence="2 3" key="1">
    <citation type="journal article" date="2015" name="Genome Biol. Evol.">
        <title>Comparative Genomics of a Bacterivorous Green Alga Reveals Evolutionary Causalities and Consequences of Phago-Mixotrophic Mode of Nutrition.</title>
        <authorList>
            <person name="Burns J.A."/>
            <person name="Paasch A."/>
            <person name="Narechania A."/>
            <person name="Kim E."/>
        </authorList>
    </citation>
    <scope>NUCLEOTIDE SEQUENCE [LARGE SCALE GENOMIC DNA]</scope>
    <source>
        <strain evidence="2 3">PLY_AMNH</strain>
    </source>
</reference>
<keyword evidence="3" id="KW-1185">Reference proteome</keyword>
<feature type="compositionally biased region" description="Basic and acidic residues" evidence="1">
    <location>
        <begin position="10"/>
        <end position="20"/>
    </location>
</feature>
<evidence type="ECO:0000256" key="1">
    <source>
        <dbReference type="SAM" id="MobiDB-lite"/>
    </source>
</evidence>
<name>A0AAE0ET40_9CHLO</name>
<evidence type="ECO:0000313" key="3">
    <source>
        <dbReference type="Proteomes" id="UP001190700"/>
    </source>
</evidence>
<feature type="region of interest" description="Disordered" evidence="1">
    <location>
        <begin position="1"/>
        <end position="84"/>
    </location>
</feature>